<dbReference type="RefSeq" id="XP_012649965.1">
    <property type="nucleotide sequence ID" value="XM_012794511.1"/>
</dbReference>
<keyword evidence="3" id="KW-1185">Reference proteome</keyword>
<dbReference type="Pfam" id="PF03643">
    <property type="entry name" value="Vps26"/>
    <property type="match status" value="1"/>
</dbReference>
<reference evidence="2 3" key="3">
    <citation type="journal article" date="2016" name="Sci. Rep.">
        <title>Genome-wide diversity and gene expression profiling of Babesia microti isolates identify polymorphic genes that mediate host-pathogen interactions.</title>
        <authorList>
            <person name="Silva J.C."/>
            <person name="Cornillot E."/>
            <person name="McCracken C."/>
            <person name="Usmani-Brown S."/>
            <person name="Dwivedi A."/>
            <person name="Ifeonu O.O."/>
            <person name="Crabtree J."/>
            <person name="Gotia H.T."/>
            <person name="Virji A.Z."/>
            <person name="Reynes C."/>
            <person name="Colinge J."/>
            <person name="Kumar V."/>
            <person name="Lawres L."/>
            <person name="Pazzi J.E."/>
            <person name="Pablo J.V."/>
            <person name="Hung C."/>
            <person name="Brancato J."/>
            <person name="Kumari P."/>
            <person name="Orvis J."/>
            <person name="Tretina K."/>
            <person name="Chibucos M."/>
            <person name="Ott S."/>
            <person name="Sadzewicz L."/>
            <person name="Sengamalay N."/>
            <person name="Shetty A.C."/>
            <person name="Su Q."/>
            <person name="Tallon L."/>
            <person name="Fraser C.M."/>
            <person name="Frutos R."/>
            <person name="Molina D.M."/>
            <person name="Krause P.J."/>
            <person name="Ben Mamoun C."/>
        </authorList>
    </citation>
    <scope>NUCLEOTIDE SEQUENCE [LARGE SCALE GENOMIC DNA]</scope>
    <source>
        <strain evidence="2 3">RI</strain>
    </source>
</reference>
<dbReference type="EMBL" id="LN871599">
    <property type="protein sequence ID" value="CCF75557.1"/>
    <property type="molecule type" value="Genomic_DNA"/>
</dbReference>
<dbReference type="InterPro" id="IPR028934">
    <property type="entry name" value="Vps26-related"/>
</dbReference>
<dbReference type="KEGG" id="bmic:BmR1_04g06805"/>
<dbReference type="GeneID" id="24426006"/>
<protein>
    <submittedName>
        <fullName evidence="2">Vacuolar protein sorting-associated protein 26</fullName>
    </submittedName>
</protein>
<evidence type="ECO:0000313" key="2">
    <source>
        <dbReference type="EMBL" id="CCF75557.1"/>
    </source>
</evidence>
<gene>
    <name evidence="2" type="ORF">BmR1_04g06805</name>
</gene>
<accession>I7IHC2</accession>
<evidence type="ECO:0000313" key="3">
    <source>
        <dbReference type="Proteomes" id="UP000002899"/>
    </source>
</evidence>
<dbReference type="AlphaFoldDB" id="I7IHC2"/>
<dbReference type="Gene3D" id="2.60.40.640">
    <property type="match status" value="2"/>
</dbReference>
<organism evidence="2 3">
    <name type="scientific">Babesia microti (strain RI)</name>
    <dbReference type="NCBI Taxonomy" id="1133968"/>
    <lineage>
        <taxon>Eukaryota</taxon>
        <taxon>Sar</taxon>
        <taxon>Alveolata</taxon>
        <taxon>Apicomplexa</taxon>
        <taxon>Aconoidasida</taxon>
        <taxon>Piroplasmida</taxon>
        <taxon>Babesiidae</taxon>
        <taxon>Babesia</taxon>
    </lineage>
</organism>
<reference evidence="2 3" key="1">
    <citation type="journal article" date="2012" name="Nucleic Acids Res.">
        <title>Sequencing of the smallest Apicomplexan genome from the human pathogen Babesia microti.</title>
        <authorList>
            <person name="Cornillot E."/>
            <person name="Hadj-Kaddour K."/>
            <person name="Dassouli A."/>
            <person name="Noel B."/>
            <person name="Ranwez V."/>
            <person name="Vacherie B."/>
            <person name="Augagneur Y."/>
            <person name="Bres V."/>
            <person name="Duclos A."/>
            <person name="Randazzo S."/>
            <person name="Carcy B."/>
            <person name="Debierre-Grockiego F."/>
            <person name="Delbecq S."/>
            <person name="Moubri-Menage K."/>
            <person name="Shams-Eldin H."/>
            <person name="Usmani-Brown S."/>
            <person name="Bringaud F."/>
            <person name="Wincker P."/>
            <person name="Vivares C.P."/>
            <person name="Schwarz R.T."/>
            <person name="Schetters T.P."/>
            <person name="Krause P.J."/>
            <person name="Gorenflot A."/>
            <person name="Berry V."/>
            <person name="Barbe V."/>
            <person name="Ben Mamoun C."/>
        </authorList>
    </citation>
    <scope>NUCLEOTIDE SEQUENCE [LARGE SCALE GENOMIC DNA]</scope>
    <source>
        <strain evidence="2 3">RI</strain>
    </source>
</reference>
<dbReference type="InterPro" id="IPR014752">
    <property type="entry name" value="Arrestin-like_C"/>
</dbReference>
<dbReference type="SUPFAM" id="SSF81296">
    <property type="entry name" value="E set domains"/>
    <property type="match status" value="1"/>
</dbReference>
<evidence type="ECO:0000256" key="1">
    <source>
        <dbReference type="ARBA" id="ARBA00009100"/>
    </source>
</evidence>
<name>I7IHC2_BABMR</name>
<reference evidence="2 3" key="2">
    <citation type="journal article" date="2013" name="PLoS ONE">
        <title>Whole genome mapping and re-organization of the nuclear and mitochondrial genomes of Babesia microti isolates.</title>
        <authorList>
            <person name="Cornillot E."/>
            <person name="Dassouli A."/>
            <person name="Garg A."/>
            <person name="Pachikara N."/>
            <person name="Randazzo S."/>
            <person name="Depoix D."/>
            <person name="Carcy B."/>
            <person name="Delbecq S."/>
            <person name="Frutos R."/>
            <person name="Silva J.C."/>
            <person name="Sutton R."/>
            <person name="Krause P.J."/>
            <person name="Mamoun C.B."/>
        </authorList>
    </citation>
    <scope>NUCLEOTIDE SEQUENCE [LARGE SCALE GENOMIC DNA]</scope>
    <source>
        <strain evidence="2 3">RI</strain>
    </source>
</reference>
<dbReference type="GO" id="GO:0006886">
    <property type="term" value="P:intracellular protein transport"/>
    <property type="evidence" value="ECO:0007669"/>
    <property type="project" value="InterPro"/>
</dbReference>
<comment type="similarity">
    <text evidence="1">Belongs to the VPS26 family.</text>
</comment>
<dbReference type="Proteomes" id="UP000002899">
    <property type="component" value="Chromosome IV"/>
</dbReference>
<sequence length="297" mass="33973">MLSAFFGSGCTLEIDLISVPNRPKISVEIDGKDEMLCIFSNGEDVCGNAFVKLNNGKKFEHNGIKVELVGQIECLNDRAYSYDFFSIAKDMEPPGVLIEDKKYSWKFSSSDMPHESYYGVNVKLHYFVRLSVAKPYASSVSEEMPFIVQNLSLPPSINNTIKMEVGIEDYLQMEFEYDKAIYHLKDAIVGKVYFLLVAINIKYMEISILRVENVSIGRSNITETIFHNNFEIMDGSPIKGECIPVRLYLAGLNLSPSYKNVQNKFTVQHYINLALVDDEGKRYFKKQEIKLWRKEFG</sequence>
<dbReference type="InterPro" id="IPR014756">
    <property type="entry name" value="Ig_E-set"/>
</dbReference>
<proteinExistence type="inferred from homology"/>
<dbReference type="OrthoDB" id="3821113at2759"/>
<dbReference type="PANTHER" id="PTHR12233">
    <property type="entry name" value="VACUOLAR PROTEIN SORTING 26 RELATED"/>
    <property type="match status" value="1"/>
</dbReference>
<dbReference type="VEuPathDB" id="PiroplasmaDB:BmR1_04g06805"/>